<evidence type="ECO:0000313" key="5">
    <source>
        <dbReference type="Proteomes" id="UP000236621"/>
    </source>
</evidence>
<keyword evidence="1" id="KW-0433">Leucine-rich repeat</keyword>
<evidence type="ECO:0000256" key="2">
    <source>
        <dbReference type="ARBA" id="ARBA00022737"/>
    </source>
</evidence>
<dbReference type="PANTHER" id="PTHR48051">
    <property type="match status" value="1"/>
</dbReference>
<feature type="compositionally biased region" description="Polar residues" evidence="3">
    <location>
        <begin position="222"/>
        <end position="237"/>
    </location>
</feature>
<dbReference type="InterPro" id="IPR001611">
    <property type="entry name" value="Leu-rich_rpt"/>
</dbReference>
<dbReference type="InterPro" id="IPR032675">
    <property type="entry name" value="LRR_dom_sf"/>
</dbReference>
<feature type="region of interest" description="Disordered" evidence="3">
    <location>
        <begin position="858"/>
        <end position="934"/>
    </location>
</feature>
<dbReference type="AlphaFoldDB" id="A0A2K3QIA5"/>
<dbReference type="SUPFAM" id="SSF52058">
    <property type="entry name" value="L domain-like"/>
    <property type="match status" value="2"/>
</dbReference>
<accession>A0A2K3QIA5</accession>
<dbReference type="SMART" id="SM00369">
    <property type="entry name" value="LRR_TYP"/>
    <property type="match status" value="10"/>
</dbReference>
<keyword evidence="5" id="KW-1185">Reference proteome</keyword>
<dbReference type="InterPro" id="IPR050216">
    <property type="entry name" value="LRR_domain-containing"/>
</dbReference>
<name>A0A2K3QIA5_9HYPO</name>
<feature type="compositionally biased region" description="Polar residues" evidence="3">
    <location>
        <begin position="68"/>
        <end position="80"/>
    </location>
</feature>
<sequence length="1149" mass="123374">MDGSQDRPSGIPRLSRLPLARPNSGIPRPALILPGPSSVRRAPSRESLGGSVAGGRELQPPKLRAATSRGQLRPGNSNANGRDGPLRPVSSRDQLRSSVGQSSPAIRPNAEPTVTKPKTPRLVSRPQRRISTTAQQTLPRHASPLVDTRPDTVDEDLREPGDNNAWESSPVESATLATPRATKSRPSLAERTMETLAQLPSSPAMTRRPSSFFDQGRPGSRAGSSNSRPGSSYTSDGSGRVPSRQGSRRGSSADHDEWTALSFRVPPSTSKASLSTVNGTPQKRSDVGAAKTPKPRATPAPGSIASSSKLPAASMLGLPDDRSPSPEKKPHGRAPPKTGAKTMAAKPLKPRASANGLFRKPSLPALGRSAGDLGTPGRASLQTKQAPTACWDGAVPPCSPSGAAEPTTPLSMRKSSAALRDQIAKAKAAKRAAVRQASASQQATPARTEMPIVPSDDGFDFGADYEDPFNLRRGENPGTRVLKQRVTAGRMSGRLNIAALGLKQMPDEVMKMYDLGSIGAQDGSWAESVDLTRLVAADNELETLDDAVFPDTDPDAFQDDEDSPGNIFGGLETLDLHGNLLIGVPLGFRRLTQLTSLNLSSNRLDNESLDIISQMTALRDLKLSKNCLSGPLNPALARLESLETLDLHGNSISALPDNVERMSRLRILNLSENKFESLPFDSLAKLPLTELVVRKNRLAGTLIQGPIESLPLLQTLDASSNALTHLVAPESGISLPVIHAVSLSMNRLQALPDMTTWANLLTLNVEENNISSIPDSFVALEKLRHADFGSNDIRVVPPEIARMGSLSMIRLTGNPLRDRKFASAPTDELKEMLASRLEPPPPYQEPGDVMGRFVDIDSKLKPASEPRRVVENPDGDSRSDVDDFATPPTSAPQSPARSRSQTVCSDQSHSQPPSNQTWPVKPGGLLDRSRTESSTLNPAMCAEIAAQNQVRQAQLHHNLFSSIPGSLSDFGATLSSLSLAYNQLAGARFMTEELELPVLREINLASNHMTSLAPLTKFLRAPALDKIDASLNRMTSLPGDLKQAFPRLTVLLASNNQLTDLEPESIRGLRIVDASNNDIAQLNPRLGLLGGQQGLQRLEVTGNRFKVPRWSILERGTDATLRWLRGRVPADEMAAWREENGDDGGDDVD</sequence>
<dbReference type="STRING" id="45235.A0A2K3QIA5"/>
<evidence type="ECO:0000313" key="4">
    <source>
        <dbReference type="EMBL" id="PNY27272.1"/>
    </source>
</evidence>
<dbReference type="PROSITE" id="PS51450">
    <property type="entry name" value="LRR"/>
    <property type="match status" value="3"/>
</dbReference>
<evidence type="ECO:0000256" key="3">
    <source>
        <dbReference type="SAM" id="MobiDB-lite"/>
    </source>
</evidence>
<evidence type="ECO:0000256" key="1">
    <source>
        <dbReference type="ARBA" id="ARBA00022614"/>
    </source>
</evidence>
<feature type="compositionally biased region" description="Polar residues" evidence="3">
    <location>
        <begin position="902"/>
        <end position="918"/>
    </location>
</feature>
<feature type="compositionally biased region" description="Polar residues" evidence="3">
    <location>
        <begin position="129"/>
        <end position="138"/>
    </location>
</feature>
<proteinExistence type="predicted"/>
<comment type="caution">
    <text evidence="4">The sequence shown here is derived from an EMBL/GenBank/DDBJ whole genome shotgun (WGS) entry which is preliminary data.</text>
</comment>
<dbReference type="Proteomes" id="UP000236621">
    <property type="component" value="Unassembled WGS sequence"/>
</dbReference>
<dbReference type="Gene3D" id="3.80.10.10">
    <property type="entry name" value="Ribonuclease Inhibitor"/>
    <property type="match status" value="2"/>
</dbReference>
<keyword evidence="2" id="KW-0677">Repeat</keyword>
<dbReference type="OrthoDB" id="676979at2759"/>
<feature type="compositionally biased region" description="Basic and acidic residues" evidence="3">
    <location>
        <begin position="858"/>
        <end position="881"/>
    </location>
</feature>
<feature type="compositionally biased region" description="Polar residues" evidence="3">
    <location>
        <begin position="198"/>
        <end position="213"/>
    </location>
</feature>
<feature type="region of interest" description="Disordered" evidence="3">
    <location>
        <begin position="436"/>
        <end position="459"/>
    </location>
</feature>
<dbReference type="Pfam" id="PF00560">
    <property type="entry name" value="LRR_1"/>
    <property type="match status" value="1"/>
</dbReference>
<gene>
    <name evidence="4" type="ORF">TCAP_02802</name>
</gene>
<dbReference type="InterPro" id="IPR003591">
    <property type="entry name" value="Leu-rich_rpt_typical-subtyp"/>
</dbReference>
<dbReference type="PANTHER" id="PTHR48051:SF27">
    <property type="entry name" value="LEUCINE-RICH REPEAT-CONTAINING PROTEIN 40"/>
    <property type="match status" value="1"/>
</dbReference>
<feature type="compositionally biased region" description="Basic and acidic residues" evidence="3">
    <location>
        <begin position="319"/>
        <end position="329"/>
    </location>
</feature>
<dbReference type="EMBL" id="NRSZ01000435">
    <property type="protein sequence ID" value="PNY27272.1"/>
    <property type="molecule type" value="Genomic_DNA"/>
</dbReference>
<feature type="compositionally biased region" description="Low complexity" evidence="3">
    <location>
        <begin position="886"/>
        <end position="901"/>
    </location>
</feature>
<feature type="compositionally biased region" description="Polar residues" evidence="3">
    <location>
        <begin position="165"/>
        <end position="176"/>
    </location>
</feature>
<feature type="compositionally biased region" description="Polar residues" evidence="3">
    <location>
        <begin position="267"/>
        <end position="282"/>
    </location>
</feature>
<feature type="compositionally biased region" description="Low complexity" evidence="3">
    <location>
        <begin position="289"/>
        <end position="301"/>
    </location>
</feature>
<dbReference type="SMART" id="SM00364">
    <property type="entry name" value="LRR_BAC"/>
    <property type="match status" value="7"/>
</dbReference>
<dbReference type="GO" id="GO:0005737">
    <property type="term" value="C:cytoplasm"/>
    <property type="evidence" value="ECO:0007669"/>
    <property type="project" value="TreeGrafter"/>
</dbReference>
<reference evidence="4 5" key="1">
    <citation type="submission" date="2017-08" db="EMBL/GenBank/DDBJ databases">
        <title>Harnessing the power of phylogenomics to disentangle the directionality and signatures of interkingdom host jumping in the parasitic fungal genus Tolypocladium.</title>
        <authorList>
            <person name="Quandt C.A."/>
            <person name="Patterson W."/>
            <person name="Spatafora J.W."/>
        </authorList>
    </citation>
    <scope>NUCLEOTIDE SEQUENCE [LARGE SCALE GENOMIC DNA]</scope>
    <source>
        <strain evidence="4 5">CBS 113982</strain>
    </source>
</reference>
<protein>
    <submittedName>
        <fullName evidence="4">Leucine-rich repeat-containing protein 40</fullName>
    </submittedName>
</protein>
<organism evidence="4 5">
    <name type="scientific">Tolypocladium capitatum</name>
    <dbReference type="NCBI Taxonomy" id="45235"/>
    <lineage>
        <taxon>Eukaryota</taxon>
        <taxon>Fungi</taxon>
        <taxon>Dikarya</taxon>
        <taxon>Ascomycota</taxon>
        <taxon>Pezizomycotina</taxon>
        <taxon>Sordariomycetes</taxon>
        <taxon>Hypocreomycetidae</taxon>
        <taxon>Hypocreales</taxon>
        <taxon>Ophiocordycipitaceae</taxon>
        <taxon>Tolypocladium</taxon>
    </lineage>
</organism>
<feature type="region of interest" description="Disordered" evidence="3">
    <location>
        <begin position="1"/>
        <end position="380"/>
    </location>
</feature>
<dbReference type="Pfam" id="PF13855">
    <property type="entry name" value="LRR_8"/>
    <property type="match status" value="1"/>
</dbReference>